<feature type="chain" id="PRO_5020861512" description="Secreted protein" evidence="1">
    <location>
        <begin position="25"/>
        <end position="211"/>
    </location>
</feature>
<evidence type="ECO:0000313" key="2">
    <source>
        <dbReference type="EMBL" id="TKW60076.1"/>
    </source>
</evidence>
<dbReference type="Proteomes" id="UP000310108">
    <property type="component" value="Unassembled WGS sequence"/>
</dbReference>
<evidence type="ECO:0000313" key="3">
    <source>
        <dbReference type="Proteomes" id="UP000310108"/>
    </source>
</evidence>
<evidence type="ECO:0008006" key="4">
    <source>
        <dbReference type="Google" id="ProtNLM"/>
    </source>
</evidence>
<dbReference type="EMBL" id="PJEX01000002">
    <property type="protein sequence ID" value="TKW60076.1"/>
    <property type="molecule type" value="Genomic_DNA"/>
</dbReference>
<keyword evidence="3" id="KW-1185">Reference proteome</keyword>
<name>A0A4V6DIE4_9PEZI</name>
<keyword evidence="1" id="KW-0732">Signal</keyword>
<feature type="signal peptide" evidence="1">
    <location>
        <begin position="1"/>
        <end position="24"/>
    </location>
</feature>
<evidence type="ECO:0000256" key="1">
    <source>
        <dbReference type="SAM" id="SignalP"/>
    </source>
</evidence>
<protein>
    <recommendedName>
        <fullName evidence="4">Secreted protein</fullName>
    </recommendedName>
</protein>
<dbReference type="AlphaFoldDB" id="A0A4V6DIE4"/>
<organism evidence="2 3">
    <name type="scientific">Colletotrichum tanaceti</name>
    <dbReference type="NCBI Taxonomy" id="1306861"/>
    <lineage>
        <taxon>Eukaryota</taxon>
        <taxon>Fungi</taxon>
        <taxon>Dikarya</taxon>
        <taxon>Ascomycota</taxon>
        <taxon>Pezizomycotina</taxon>
        <taxon>Sordariomycetes</taxon>
        <taxon>Hypocreomycetidae</taxon>
        <taxon>Glomerellales</taxon>
        <taxon>Glomerellaceae</taxon>
        <taxon>Colletotrichum</taxon>
        <taxon>Colletotrichum destructivum species complex</taxon>
    </lineage>
</organism>
<sequence length="211" mass="25109">MRSVMRPLLIFALWATFLQELITCHDFVGYSLEEEYQHGISVDIWNIYYRDFMGGHTPVVRAELRWYRRTLVVLNEAEESHREENGDDAQVLDDILAYLWQEKGTQRRPQKLYYKKVRRPDIIQAVTQARRYRNKDPDSVGFLPSFEILPKHTEAWQVMMESRYGEVAHDFAKHFAKVVTKITFKSRWPNEFEGITFHFKWLCTSCGSLHT</sequence>
<proteinExistence type="predicted"/>
<comment type="caution">
    <text evidence="2">The sequence shown here is derived from an EMBL/GenBank/DDBJ whole genome shotgun (WGS) entry which is preliminary data.</text>
</comment>
<gene>
    <name evidence="2" type="ORF">CTA1_3124</name>
</gene>
<reference evidence="2 3" key="1">
    <citation type="journal article" date="2019" name="PLoS ONE">
        <title>Comparative genome analysis indicates high evolutionary potential of pathogenicity genes in Colletotrichum tanaceti.</title>
        <authorList>
            <person name="Lelwala R.V."/>
            <person name="Korhonen P.K."/>
            <person name="Young N.D."/>
            <person name="Scott J.B."/>
            <person name="Ades P.A."/>
            <person name="Gasser R.B."/>
            <person name="Taylor P.W.J."/>
        </authorList>
    </citation>
    <scope>NUCLEOTIDE SEQUENCE [LARGE SCALE GENOMIC DNA]</scope>
    <source>
        <strain evidence="2">BRIP57314</strain>
    </source>
</reference>
<accession>A0A4V6DIE4</accession>